<reference evidence="2 3" key="1">
    <citation type="submission" date="2019-05" db="EMBL/GenBank/DDBJ databases">
        <title>Genome of Alcanivorax gelatiniphagus, an oil degrading marine bacteria.</title>
        <authorList>
            <person name="Kwon K.K."/>
        </authorList>
    </citation>
    <scope>NUCLEOTIDE SEQUENCE [LARGE SCALE GENOMIC DNA]</scope>
    <source>
        <strain evidence="2 3">MEBiC 08158</strain>
    </source>
</reference>
<sequence>MLLKYLNQLDDAVRELTVHPGPDAVTRRDESVRVLEDYLNTQMEPVARRGREIMHQCLARADHAGPAPAPPETDRPGAVPSGP</sequence>
<name>A0ABY2XGK5_9GAMM</name>
<accession>A0ABY2XGK5</accession>
<organism evidence="2 3">
    <name type="scientific">Alloalcanivorax gelatiniphagus</name>
    <dbReference type="NCBI Taxonomy" id="1194167"/>
    <lineage>
        <taxon>Bacteria</taxon>
        <taxon>Pseudomonadati</taxon>
        <taxon>Pseudomonadota</taxon>
        <taxon>Gammaproteobacteria</taxon>
        <taxon>Oceanospirillales</taxon>
        <taxon>Alcanivoracaceae</taxon>
        <taxon>Alloalcanivorax</taxon>
    </lineage>
</organism>
<proteinExistence type="predicted"/>
<keyword evidence="3" id="KW-1185">Reference proteome</keyword>
<evidence type="ECO:0000313" key="3">
    <source>
        <dbReference type="Proteomes" id="UP000739180"/>
    </source>
</evidence>
<protein>
    <submittedName>
        <fullName evidence="2">Uncharacterized protein</fullName>
    </submittedName>
</protein>
<dbReference type="EMBL" id="VCQT01000046">
    <property type="protein sequence ID" value="TMW10393.1"/>
    <property type="molecule type" value="Genomic_DNA"/>
</dbReference>
<evidence type="ECO:0000313" key="2">
    <source>
        <dbReference type="EMBL" id="TMW10393.1"/>
    </source>
</evidence>
<gene>
    <name evidence="2" type="ORF">FGS76_17780</name>
</gene>
<comment type="caution">
    <text evidence="2">The sequence shown here is derived from an EMBL/GenBank/DDBJ whole genome shotgun (WGS) entry which is preliminary data.</text>
</comment>
<feature type="region of interest" description="Disordered" evidence="1">
    <location>
        <begin position="59"/>
        <end position="83"/>
    </location>
</feature>
<dbReference type="Proteomes" id="UP000739180">
    <property type="component" value="Unassembled WGS sequence"/>
</dbReference>
<evidence type="ECO:0000256" key="1">
    <source>
        <dbReference type="SAM" id="MobiDB-lite"/>
    </source>
</evidence>